<dbReference type="Pfam" id="PF10698">
    <property type="entry name" value="DUF2505"/>
    <property type="match status" value="1"/>
</dbReference>
<reference evidence="3 4" key="1">
    <citation type="journal article" date="2024" name="Science">
        <title>Giant polyketide synthase enzymes in the biosynthesis of giant marine polyether toxins.</title>
        <authorList>
            <person name="Fallon T.R."/>
            <person name="Shende V.V."/>
            <person name="Wierzbicki I.H."/>
            <person name="Pendleton A.L."/>
            <person name="Watervoot N.F."/>
            <person name="Auber R.P."/>
            <person name="Gonzalez D.J."/>
            <person name="Wisecaver J.H."/>
            <person name="Moore B.S."/>
        </authorList>
    </citation>
    <scope>NUCLEOTIDE SEQUENCE [LARGE SCALE GENOMIC DNA]</scope>
    <source>
        <strain evidence="3 4">12B1</strain>
    </source>
</reference>
<dbReference type="AlphaFoldDB" id="A0AB34K9G5"/>
<feature type="coiled-coil region" evidence="1">
    <location>
        <begin position="247"/>
        <end position="288"/>
    </location>
</feature>
<feature type="region of interest" description="Disordered" evidence="2">
    <location>
        <begin position="408"/>
        <end position="428"/>
    </location>
</feature>
<keyword evidence="4" id="KW-1185">Reference proteome</keyword>
<feature type="compositionally biased region" description="Basic and acidic residues" evidence="2">
    <location>
        <begin position="322"/>
        <end position="335"/>
    </location>
</feature>
<feature type="region of interest" description="Disordered" evidence="2">
    <location>
        <begin position="308"/>
        <end position="345"/>
    </location>
</feature>
<feature type="compositionally biased region" description="Pro residues" evidence="2">
    <location>
        <begin position="220"/>
        <end position="230"/>
    </location>
</feature>
<evidence type="ECO:0000313" key="3">
    <source>
        <dbReference type="EMBL" id="KAL1530825.1"/>
    </source>
</evidence>
<proteinExistence type="predicted"/>
<gene>
    <name evidence="3" type="ORF">AB1Y20_001721</name>
</gene>
<dbReference type="Proteomes" id="UP001515480">
    <property type="component" value="Unassembled WGS sequence"/>
</dbReference>
<comment type="caution">
    <text evidence="3">The sequence shown here is derived from an EMBL/GenBank/DDBJ whole genome shotgun (WGS) entry which is preliminary data.</text>
</comment>
<name>A0AB34K9G5_PRYPA</name>
<keyword evidence="1" id="KW-0175">Coiled coil</keyword>
<feature type="region of interest" description="Disordered" evidence="2">
    <location>
        <begin position="194"/>
        <end position="230"/>
    </location>
</feature>
<evidence type="ECO:0000313" key="4">
    <source>
        <dbReference type="Proteomes" id="UP001515480"/>
    </source>
</evidence>
<protein>
    <submittedName>
        <fullName evidence="3">Uncharacterized protein</fullName>
    </submittedName>
</protein>
<dbReference type="EMBL" id="JBGBPQ010000001">
    <property type="protein sequence ID" value="KAL1530825.1"/>
    <property type="molecule type" value="Genomic_DNA"/>
</dbReference>
<accession>A0AB34K9G5</accession>
<sequence length="428" mass="47576">MPREFKVEHPCEMAAERFWALRVDEGFDHYSAELDNQVLEMQQFDETTENDGRTTVARAYTLKLKENPVPPRLRGLMGGKGDLAFTVRAHFDKYKFDEAHPYSYSSTFPVFTDRITVTGKQWCVPVSADRCIVHAKIRLQVNNPVVGPAVEKAVEKGISTTYRDLPIRALEYIQLTDEQVLHWRTFRGGPFPLRSLGGTPPAAPSPAERTAEDEDAAAALPPPPAATPPPPAVGVAAALEAAAGCLAPQLKARMHLAERSCERLEAEVMALQAQLKRRDSLLAQKEQEIDGLTNSLRMTILQLKAASEISSGEREKHRKEERRREELRAHDEEGARTSSVPADVQQEAEREAWVNREKALRQQLEEMGSTLSLQQKLLHEQIEMASTATARANQAKALLAAHELRLGTEEPSLATQQNADIAGNEDGR</sequence>
<dbReference type="InterPro" id="IPR019639">
    <property type="entry name" value="DUF2505"/>
</dbReference>
<evidence type="ECO:0000256" key="1">
    <source>
        <dbReference type="SAM" id="Coils"/>
    </source>
</evidence>
<organism evidence="3 4">
    <name type="scientific">Prymnesium parvum</name>
    <name type="common">Toxic golden alga</name>
    <dbReference type="NCBI Taxonomy" id="97485"/>
    <lineage>
        <taxon>Eukaryota</taxon>
        <taxon>Haptista</taxon>
        <taxon>Haptophyta</taxon>
        <taxon>Prymnesiophyceae</taxon>
        <taxon>Prymnesiales</taxon>
        <taxon>Prymnesiaceae</taxon>
        <taxon>Prymnesium</taxon>
    </lineage>
</organism>
<evidence type="ECO:0000256" key="2">
    <source>
        <dbReference type="SAM" id="MobiDB-lite"/>
    </source>
</evidence>